<dbReference type="AlphaFoldDB" id="A0A5J4ZFT4"/>
<feature type="compositionally biased region" description="Basic and acidic residues" evidence="1">
    <location>
        <begin position="1"/>
        <end position="24"/>
    </location>
</feature>
<feature type="region of interest" description="Disordered" evidence="1">
    <location>
        <begin position="1"/>
        <end position="32"/>
    </location>
</feature>
<keyword evidence="3" id="KW-1185">Reference proteome</keyword>
<evidence type="ECO:0000313" key="2">
    <source>
        <dbReference type="EMBL" id="KAA8517415.1"/>
    </source>
</evidence>
<sequence length="108" mass="12223">MSRVRENGRTGEKEREEKREKEEGREEEEAAVVARGIEKRGDRGAMVVRNCRRVLVLRAPRELNSGILEALQMLVGKWKTGGRTADEVGTPEAYSKTCHPFLCAVFIH</sequence>
<name>A0A5J4ZFT4_9ASTE</name>
<evidence type="ECO:0000256" key="1">
    <source>
        <dbReference type="SAM" id="MobiDB-lite"/>
    </source>
</evidence>
<gene>
    <name evidence="2" type="ORF">F0562_017708</name>
</gene>
<dbReference type="Proteomes" id="UP000325577">
    <property type="component" value="Linkage Group LG8"/>
</dbReference>
<accession>A0A5J4ZFT4</accession>
<dbReference type="EMBL" id="CM018051">
    <property type="protein sequence ID" value="KAA8517415.1"/>
    <property type="molecule type" value="Genomic_DNA"/>
</dbReference>
<reference evidence="2 3" key="1">
    <citation type="submission" date="2019-09" db="EMBL/GenBank/DDBJ databases">
        <title>A chromosome-level genome assembly of the Chinese tupelo Nyssa sinensis.</title>
        <authorList>
            <person name="Yang X."/>
            <person name="Kang M."/>
            <person name="Yang Y."/>
            <person name="Xiong H."/>
            <person name="Wang M."/>
            <person name="Zhang Z."/>
            <person name="Wang Z."/>
            <person name="Wu H."/>
            <person name="Ma T."/>
            <person name="Liu J."/>
            <person name="Xi Z."/>
        </authorList>
    </citation>
    <scope>NUCLEOTIDE SEQUENCE [LARGE SCALE GENOMIC DNA]</scope>
    <source>
        <strain evidence="2">J267</strain>
        <tissue evidence="2">Leaf</tissue>
    </source>
</reference>
<organism evidence="2 3">
    <name type="scientific">Nyssa sinensis</name>
    <dbReference type="NCBI Taxonomy" id="561372"/>
    <lineage>
        <taxon>Eukaryota</taxon>
        <taxon>Viridiplantae</taxon>
        <taxon>Streptophyta</taxon>
        <taxon>Embryophyta</taxon>
        <taxon>Tracheophyta</taxon>
        <taxon>Spermatophyta</taxon>
        <taxon>Magnoliopsida</taxon>
        <taxon>eudicotyledons</taxon>
        <taxon>Gunneridae</taxon>
        <taxon>Pentapetalae</taxon>
        <taxon>asterids</taxon>
        <taxon>Cornales</taxon>
        <taxon>Nyssaceae</taxon>
        <taxon>Nyssa</taxon>
    </lineage>
</organism>
<evidence type="ECO:0000313" key="3">
    <source>
        <dbReference type="Proteomes" id="UP000325577"/>
    </source>
</evidence>
<proteinExistence type="predicted"/>
<protein>
    <submittedName>
        <fullName evidence="2">Uncharacterized protein</fullName>
    </submittedName>
</protein>